<comment type="caution">
    <text evidence="1">The sequence shown here is derived from an EMBL/GenBank/DDBJ whole genome shotgun (WGS) entry which is preliminary data.</text>
</comment>
<dbReference type="AlphaFoldDB" id="A0A2W4U4D5"/>
<evidence type="ECO:0000313" key="1">
    <source>
        <dbReference type="EMBL" id="PZO12129.1"/>
    </source>
</evidence>
<dbReference type="InterPro" id="IPR027417">
    <property type="entry name" value="P-loop_NTPase"/>
</dbReference>
<evidence type="ECO:0008006" key="3">
    <source>
        <dbReference type="Google" id="ProtNLM"/>
    </source>
</evidence>
<proteinExistence type="predicted"/>
<organism evidence="1 2">
    <name type="scientific">Leptolyngbya foveolarum</name>
    <dbReference type="NCBI Taxonomy" id="47253"/>
    <lineage>
        <taxon>Bacteria</taxon>
        <taxon>Bacillati</taxon>
        <taxon>Cyanobacteriota</taxon>
        <taxon>Cyanophyceae</taxon>
        <taxon>Leptolyngbyales</taxon>
        <taxon>Leptolyngbyaceae</taxon>
        <taxon>Leptolyngbya group</taxon>
        <taxon>Leptolyngbya</taxon>
    </lineage>
</organism>
<sequence length="182" mass="20520">MGIVKSRKIIFVGGVHGVGKTTLCNKVKDEFEIKHFSASNLISREKNGEKESHRKQVADISGNQNHLAVAVNRYFNNVDWYLLDGHFCLLDRNKDIALIPHSIYEEISPSAIIVLVDEPKSIYSRLSARDNVDYDLSLLRSFQEQEISQAKLVSQQLAIPYLIVNPNQNENKALAFIGNLVV</sequence>
<reference evidence="1 2" key="2">
    <citation type="submission" date="2018-06" db="EMBL/GenBank/DDBJ databases">
        <title>Metagenomic assembly of (sub)arctic Cyanobacteria and their associated microbiome from non-axenic cultures.</title>
        <authorList>
            <person name="Baurain D."/>
        </authorList>
    </citation>
    <scope>NUCLEOTIDE SEQUENCE [LARGE SCALE GENOMIC DNA]</scope>
    <source>
        <strain evidence="1">ULC129bin1</strain>
    </source>
</reference>
<accession>A0A2W4U4D5</accession>
<dbReference type="Gene3D" id="3.40.50.300">
    <property type="entry name" value="P-loop containing nucleotide triphosphate hydrolases"/>
    <property type="match status" value="1"/>
</dbReference>
<name>A0A2W4U4D5_9CYAN</name>
<dbReference type="CDD" id="cd02019">
    <property type="entry name" value="NK"/>
    <property type="match status" value="1"/>
</dbReference>
<dbReference type="EMBL" id="QBMC01000158">
    <property type="protein sequence ID" value="PZO12129.1"/>
    <property type="molecule type" value="Genomic_DNA"/>
</dbReference>
<protein>
    <recommendedName>
        <fullName evidence="3">AAA family ATPase</fullName>
    </recommendedName>
</protein>
<evidence type="ECO:0000313" key="2">
    <source>
        <dbReference type="Proteomes" id="UP000249354"/>
    </source>
</evidence>
<dbReference type="Proteomes" id="UP000249354">
    <property type="component" value="Unassembled WGS sequence"/>
</dbReference>
<dbReference type="Pfam" id="PF13207">
    <property type="entry name" value="AAA_17"/>
    <property type="match status" value="1"/>
</dbReference>
<gene>
    <name evidence="1" type="ORF">DCF25_18170</name>
</gene>
<dbReference type="SUPFAM" id="SSF52540">
    <property type="entry name" value="P-loop containing nucleoside triphosphate hydrolases"/>
    <property type="match status" value="1"/>
</dbReference>
<reference evidence="2" key="1">
    <citation type="submission" date="2018-04" db="EMBL/GenBank/DDBJ databases">
        <authorList>
            <person name="Cornet L."/>
        </authorList>
    </citation>
    <scope>NUCLEOTIDE SEQUENCE [LARGE SCALE GENOMIC DNA]</scope>
</reference>